<dbReference type="Pfam" id="PF25198">
    <property type="entry name" value="Spore_GerAC_N"/>
    <property type="match status" value="1"/>
</dbReference>
<comment type="subcellular location">
    <subcellularLocation>
        <location evidence="1">Membrane</location>
        <topology evidence="1">Lipid-anchor</topology>
    </subcellularLocation>
</comment>
<dbReference type="NCBIfam" id="TIGR02887">
    <property type="entry name" value="spore_ger_x_C"/>
    <property type="match status" value="1"/>
</dbReference>
<evidence type="ECO:0000259" key="10">
    <source>
        <dbReference type="Pfam" id="PF05504"/>
    </source>
</evidence>
<keyword evidence="13" id="KW-1185">Reference proteome</keyword>
<name>S0FNK6_RUMCE</name>
<comment type="similarity">
    <text evidence="2">Belongs to the GerABKC lipoprotein family.</text>
</comment>
<feature type="domain" description="Spore germination protein N-terminal" evidence="11">
    <location>
        <begin position="24"/>
        <end position="202"/>
    </location>
</feature>
<evidence type="ECO:0000313" key="12">
    <source>
        <dbReference type="EMBL" id="EMS70063.1"/>
    </source>
</evidence>
<evidence type="ECO:0000256" key="1">
    <source>
        <dbReference type="ARBA" id="ARBA00004635"/>
    </source>
</evidence>
<dbReference type="InterPro" id="IPR038501">
    <property type="entry name" value="Spore_GerAC_C_sf"/>
</dbReference>
<dbReference type="Proteomes" id="UP000014155">
    <property type="component" value="Unassembled WGS sequence"/>
</dbReference>
<evidence type="ECO:0000256" key="3">
    <source>
        <dbReference type="ARBA" id="ARBA00022544"/>
    </source>
</evidence>
<dbReference type="eggNOG" id="ENOG502Z849">
    <property type="taxonomic scope" value="Bacteria"/>
</dbReference>
<evidence type="ECO:0000256" key="9">
    <source>
        <dbReference type="SAM" id="SignalP"/>
    </source>
</evidence>
<evidence type="ECO:0000256" key="4">
    <source>
        <dbReference type="ARBA" id="ARBA00022729"/>
    </source>
</evidence>
<sequence length="430" mass="48012">MVKRISLLIIVCLFIGSVSTACYDAVEVDDEVYALVLGLDKGITNKIRVTIQYPTYKNSGGGSGGGQDKKAGGGGMEGSNEAAGTNIHTIEAPSILEALDMYGMAVSRRVSLMHMKNLILSEDLVKEGIQPFLAPLARFRQARRVVNIAVVKGPAQDYIQNNTSNIGESLSKAMELMSVQADNTSFFPRVTFYNFYTALLSTYEQGFTAYSGINDFKQLPEGEQKTESPLNLDNGYEPGRIPRSGVAKREFAGTAVFKGDKMVGTLNSEETRYFLMITGKFKRGIIDIQDEELPEYVIPMDFRLSRKPVIKGYFKKGRPVVSVSLELEADIGSIQSRIDYEDRNKIEKLNDDAEKYIQERVTQVIGKVQNQYKSDIFGFGQQFAGYFSNIGEWEKFNWNSHFQEAGVNVKANVNIRRTGLMWKSSRVTDK</sequence>
<reference evidence="12 13" key="1">
    <citation type="journal article" date="2013" name="Genome Announc.">
        <title>Draft Genome Sequence of the Cellulolytic, Mesophilic, Anaerobic Bacterium Clostridium termitidis Strain CT1112 (DSM 5398).</title>
        <authorList>
            <person name="Lal S."/>
            <person name="Ramachandran U."/>
            <person name="Zhang X."/>
            <person name="Munir R."/>
            <person name="Sparling R."/>
            <person name="Levin D.B."/>
        </authorList>
    </citation>
    <scope>NUCLEOTIDE SEQUENCE [LARGE SCALE GENOMIC DNA]</scope>
    <source>
        <strain evidence="12 13">CT1112</strain>
    </source>
</reference>
<protein>
    <submittedName>
        <fullName evidence="12">Germination protein, Ger(X)C family</fullName>
    </submittedName>
</protein>
<dbReference type="PROSITE" id="PS51257">
    <property type="entry name" value="PROKAR_LIPOPROTEIN"/>
    <property type="match status" value="1"/>
</dbReference>
<dbReference type="STRING" id="1195236.CTER_4217"/>
<dbReference type="EMBL" id="AORV01000060">
    <property type="protein sequence ID" value="EMS70063.1"/>
    <property type="molecule type" value="Genomic_DNA"/>
</dbReference>
<feature type="region of interest" description="Disordered" evidence="8">
    <location>
        <begin position="60"/>
        <end position="80"/>
    </location>
</feature>
<accession>S0FNK6</accession>
<evidence type="ECO:0000313" key="13">
    <source>
        <dbReference type="Proteomes" id="UP000014155"/>
    </source>
</evidence>
<dbReference type="Gene3D" id="3.30.300.210">
    <property type="entry name" value="Nutrient germinant receptor protein C, domain 3"/>
    <property type="match status" value="1"/>
</dbReference>
<dbReference type="PATRIC" id="fig|1195236.3.peg.4391"/>
<feature type="signal peptide" evidence="9">
    <location>
        <begin position="1"/>
        <end position="21"/>
    </location>
</feature>
<feature type="domain" description="Spore germination GerAC-like C-terminal" evidence="10">
    <location>
        <begin position="253"/>
        <end position="419"/>
    </location>
</feature>
<dbReference type="InterPro" id="IPR057336">
    <property type="entry name" value="GerAC_N"/>
</dbReference>
<feature type="chain" id="PRO_5038915349" evidence="9">
    <location>
        <begin position="22"/>
        <end position="430"/>
    </location>
</feature>
<dbReference type="PANTHER" id="PTHR35789:SF1">
    <property type="entry name" value="SPORE GERMINATION PROTEIN B3"/>
    <property type="match status" value="1"/>
</dbReference>
<keyword evidence="4 9" id="KW-0732">Signal</keyword>
<dbReference type="PANTHER" id="PTHR35789">
    <property type="entry name" value="SPORE GERMINATION PROTEIN B3"/>
    <property type="match status" value="1"/>
</dbReference>
<keyword evidence="5" id="KW-0472">Membrane</keyword>
<dbReference type="AlphaFoldDB" id="S0FNK6"/>
<evidence type="ECO:0000256" key="2">
    <source>
        <dbReference type="ARBA" id="ARBA00007886"/>
    </source>
</evidence>
<evidence type="ECO:0000256" key="6">
    <source>
        <dbReference type="ARBA" id="ARBA00023139"/>
    </source>
</evidence>
<feature type="compositionally biased region" description="Gly residues" evidence="8">
    <location>
        <begin position="60"/>
        <end position="77"/>
    </location>
</feature>
<evidence type="ECO:0000256" key="5">
    <source>
        <dbReference type="ARBA" id="ARBA00023136"/>
    </source>
</evidence>
<evidence type="ECO:0000259" key="11">
    <source>
        <dbReference type="Pfam" id="PF25198"/>
    </source>
</evidence>
<organism evidence="12 13">
    <name type="scientific">Ruminiclostridium cellobioparum subsp. termitidis CT1112</name>
    <dbReference type="NCBI Taxonomy" id="1195236"/>
    <lineage>
        <taxon>Bacteria</taxon>
        <taxon>Bacillati</taxon>
        <taxon>Bacillota</taxon>
        <taxon>Clostridia</taxon>
        <taxon>Eubacteriales</taxon>
        <taxon>Oscillospiraceae</taxon>
        <taxon>Ruminiclostridium</taxon>
    </lineage>
</organism>
<gene>
    <name evidence="12" type="ORF">CTER_4217</name>
</gene>
<keyword evidence="7" id="KW-0449">Lipoprotein</keyword>
<evidence type="ECO:0000256" key="7">
    <source>
        <dbReference type="ARBA" id="ARBA00023288"/>
    </source>
</evidence>
<keyword evidence="3" id="KW-0309">Germination</keyword>
<dbReference type="InterPro" id="IPR046953">
    <property type="entry name" value="Spore_GerAC-like_C"/>
</dbReference>
<dbReference type="InterPro" id="IPR008844">
    <property type="entry name" value="Spore_GerAC-like"/>
</dbReference>
<dbReference type="RefSeq" id="WP_004629124.1">
    <property type="nucleotide sequence ID" value="NZ_AORV01000060.1"/>
</dbReference>
<dbReference type="Pfam" id="PF05504">
    <property type="entry name" value="Spore_GerAC"/>
    <property type="match status" value="1"/>
</dbReference>
<comment type="caution">
    <text evidence="12">The sequence shown here is derived from an EMBL/GenBank/DDBJ whole genome shotgun (WGS) entry which is preliminary data.</text>
</comment>
<proteinExistence type="inferred from homology"/>
<dbReference type="GO" id="GO:0016020">
    <property type="term" value="C:membrane"/>
    <property type="evidence" value="ECO:0007669"/>
    <property type="project" value="UniProtKB-SubCell"/>
</dbReference>
<evidence type="ECO:0000256" key="8">
    <source>
        <dbReference type="SAM" id="MobiDB-lite"/>
    </source>
</evidence>
<dbReference type="GO" id="GO:0009847">
    <property type="term" value="P:spore germination"/>
    <property type="evidence" value="ECO:0007669"/>
    <property type="project" value="InterPro"/>
</dbReference>
<keyword evidence="6" id="KW-0564">Palmitate</keyword>